<gene>
    <name evidence="1" type="ORF">NPIL_414571</name>
</gene>
<dbReference type="Proteomes" id="UP000887013">
    <property type="component" value="Unassembled WGS sequence"/>
</dbReference>
<protein>
    <submittedName>
        <fullName evidence="1">Uncharacterized protein</fullName>
    </submittedName>
</protein>
<evidence type="ECO:0000313" key="1">
    <source>
        <dbReference type="EMBL" id="GFT25745.1"/>
    </source>
</evidence>
<proteinExistence type="predicted"/>
<keyword evidence="2" id="KW-1185">Reference proteome</keyword>
<dbReference type="EMBL" id="BMAW01060335">
    <property type="protein sequence ID" value="GFT25745.1"/>
    <property type="molecule type" value="Genomic_DNA"/>
</dbReference>
<dbReference type="AlphaFoldDB" id="A0A8X6TN35"/>
<name>A0A8X6TN35_NEPPI</name>
<evidence type="ECO:0000313" key="2">
    <source>
        <dbReference type="Proteomes" id="UP000887013"/>
    </source>
</evidence>
<sequence>MARERCAHHLGCCRRHSGTFRSLFQNNAFCCVTPSCTERERKRSLQASRNNGWSALREVRGLKSTRKVLRMLRHANGTRGRNRVWNKQIICVGDLD</sequence>
<accession>A0A8X6TN35</accession>
<comment type="caution">
    <text evidence="1">The sequence shown here is derived from an EMBL/GenBank/DDBJ whole genome shotgun (WGS) entry which is preliminary data.</text>
</comment>
<reference evidence="1" key="1">
    <citation type="submission" date="2020-08" db="EMBL/GenBank/DDBJ databases">
        <title>Multicomponent nature underlies the extraordinary mechanical properties of spider dragline silk.</title>
        <authorList>
            <person name="Kono N."/>
            <person name="Nakamura H."/>
            <person name="Mori M."/>
            <person name="Yoshida Y."/>
            <person name="Ohtoshi R."/>
            <person name="Malay A.D."/>
            <person name="Moran D.A.P."/>
            <person name="Tomita M."/>
            <person name="Numata K."/>
            <person name="Arakawa K."/>
        </authorList>
    </citation>
    <scope>NUCLEOTIDE SEQUENCE</scope>
</reference>
<organism evidence="1 2">
    <name type="scientific">Nephila pilipes</name>
    <name type="common">Giant wood spider</name>
    <name type="synonym">Nephila maculata</name>
    <dbReference type="NCBI Taxonomy" id="299642"/>
    <lineage>
        <taxon>Eukaryota</taxon>
        <taxon>Metazoa</taxon>
        <taxon>Ecdysozoa</taxon>
        <taxon>Arthropoda</taxon>
        <taxon>Chelicerata</taxon>
        <taxon>Arachnida</taxon>
        <taxon>Araneae</taxon>
        <taxon>Araneomorphae</taxon>
        <taxon>Entelegynae</taxon>
        <taxon>Araneoidea</taxon>
        <taxon>Nephilidae</taxon>
        <taxon>Nephila</taxon>
    </lineage>
</organism>
<dbReference type="OrthoDB" id="10510630at2759"/>